<dbReference type="PIRSF" id="PIRSF001488">
    <property type="entry name" value="Tdi_protein"/>
    <property type="match status" value="1"/>
</dbReference>
<keyword evidence="2 7" id="KW-0732">Signal</keyword>
<comment type="similarity">
    <text evidence="1">Belongs to the thioredoxin family. DsbA subfamily.</text>
</comment>
<gene>
    <name evidence="9" type="ORF">H8B19_08295</name>
</gene>
<dbReference type="EMBL" id="JACNEP010000005">
    <property type="protein sequence ID" value="MBC3765874.1"/>
    <property type="molecule type" value="Genomic_DNA"/>
</dbReference>
<comment type="subcellular location">
    <subcellularLocation>
        <location evidence="5">Periplasm</location>
    </subcellularLocation>
</comment>
<evidence type="ECO:0000256" key="6">
    <source>
        <dbReference type="PIRSR" id="PIRSR001488-1"/>
    </source>
</evidence>
<protein>
    <recommendedName>
        <fullName evidence="5">Thiol:disulfide interchange protein</fullName>
    </recommendedName>
</protein>
<dbReference type="AlphaFoldDB" id="A0A8J6IT65"/>
<dbReference type="Gene3D" id="3.40.30.10">
    <property type="entry name" value="Glutaredoxin"/>
    <property type="match status" value="1"/>
</dbReference>
<dbReference type="InterPro" id="IPR001853">
    <property type="entry name" value="DSBA-like_thioredoxin_dom"/>
</dbReference>
<dbReference type="GO" id="GO:0016491">
    <property type="term" value="F:oxidoreductase activity"/>
    <property type="evidence" value="ECO:0007669"/>
    <property type="project" value="InterPro"/>
</dbReference>
<evidence type="ECO:0000313" key="9">
    <source>
        <dbReference type="EMBL" id="MBC3765874.1"/>
    </source>
</evidence>
<dbReference type="GO" id="GO:0042597">
    <property type="term" value="C:periplasmic space"/>
    <property type="evidence" value="ECO:0007669"/>
    <property type="project" value="UniProtKB-SubCell"/>
</dbReference>
<comment type="caution">
    <text evidence="9">The sequence shown here is derived from an EMBL/GenBank/DDBJ whole genome shotgun (WGS) entry which is preliminary data.</text>
</comment>
<evidence type="ECO:0000256" key="5">
    <source>
        <dbReference type="PIRNR" id="PIRNR001488"/>
    </source>
</evidence>
<dbReference type="RefSeq" id="WP_186506333.1">
    <property type="nucleotide sequence ID" value="NZ_JACNEP010000005.1"/>
</dbReference>
<organism evidence="9 10">
    <name type="scientific">Neptunicella marina</name>
    <dbReference type="NCBI Taxonomy" id="2125989"/>
    <lineage>
        <taxon>Bacteria</taxon>
        <taxon>Pseudomonadati</taxon>
        <taxon>Pseudomonadota</taxon>
        <taxon>Gammaproteobacteria</taxon>
        <taxon>Alteromonadales</taxon>
        <taxon>Alteromonadaceae</taxon>
        <taxon>Neptunicella</taxon>
    </lineage>
</organism>
<dbReference type="SUPFAM" id="SSF52833">
    <property type="entry name" value="Thioredoxin-like"/>
    <property type="match status" value="1"/>
</dbReference>
<dbReference type="InterPro" id="IPR036249">
    <property type="entry name" value="Thioredoxin-like_sf"/>
</dbReference>
<dbReference type="InterPro" id="IPR050824">
    <property type="entry name" value="Thiol_disulfide_DsbA"/>
</dbReference>
<keyword evidence="4" id="KW-0676">Redox-active center</keyword>
<evidence type="ECO:0000313" key="10">
    <source>
        <dbReference type="Proteomes" id="UP000601768"/>
    </source>
</evidence>
<reference evidence="9" key="2">
    <citation type="submission" date="2020-08" db="EMBL/GenBank/DDBJ databases">
        <authorList>
            <person name="Lai Q."/>
        </authorList>
    </citation>
    <scope>NUCLEOTIDE SEQUENCE</scope>
    <source>
        <strain evidence="9">S27-2</strain>
    </source>
</reference>
<feature type="domain" description="DSBA-like thioredoxin" evidence="8">
    <location>
        <begin position="42"/>
        <end position="185"/>
    </location>
</feature>
<evidence type="ECO:0000256" key="1">
    <source>
        <dbReference type="ARBA" id="ARBA00005791"/>
    </source>
</evidence>
<dbReference type="PANTHER" id="PTHR35891:SF2">
    <property type="entry name" value="THIOL:DISULFIDE INTERCHANGE PROTEIN DSBA"/>
    <property type="match status" value="1"/>
</dbReference>
<keyword evidence="5" id="KW-0574">Periplasm</keyword>
<dbReference type="Pfam" id="PF01323">
    <property type="entry name" value="DSBA"/>
    <property type="match status" value="1"/>
</dbReference>
<evidence type="ECO:0000259" key="8">
    <source>
        <dbReference type="Pfam" id="PF01323"/>
    </source>
</evidence>
<evidence type="ECO:0000256" key="7">
    <source>
        <dbReference type="SAM" id="SignalP"/>
    </source>
</evidence>
<feature type="disulfide bond" description="Redox-active" evidence="6">
    <location>
        <begin position="50"/>
        <end position="53"/>
    </location>
</feature>
<evidence type="ECO:0000256" key="2">
    <source>
        <dbReference type="ARBA" id="ARBA00022729"/>
    </source>
</evidence>
<dbReference type="PANTHER" id="PTHR35891">
    <property type="entry name" value="THIOL:DISULFIDE INTERCHANGE PROTEIN DSBA"/>
    <property type="match status" value="1"/>
</dbReference>
<evidence type="ECO:0000256" key="4">
    <source>
        <dbReference type="ARBA" id="ARBA00023284"/>
    </source>
</evidence>
<keyword evidence="10" id="KW-1185">Reference proteome</keyword>
<keyword evidence="3 5" id="KW-1015">Disulfide bond</keyword>
<dbReference type="Proteomes" id="UP000601768">
    <property type="component" value="Unassembled WGS sequence"/>
</dbReference>
<dbReference type="InterPro" id="IPR023205">
    <property type="entry name" value="DsbA/DsbL"/>
</dbReference>
<feature type="chain" id="PRO_5035154135" description="Thiol:disulfide interchange protein" evidence="7">
    <location>
        <begin position="21"/>
        <end position="208"/>
    </location>
</feature>
<sequence length="208" mass="23694">MIKRSLVLFATLLFSVFAFATDFTEGDYYQVLTGPATNNKEVREYFSFYCPHCYAKEPLMNALKQKLAADVTFTKNHVTGMPRRNIEIENLLTKAAITAEKLDMVDEVIPVIFNYIHRSHADFSEAKDIHNLLVLAGVDTDKFDKTFNSDAVEKQMQHLNDNTQILRKQGYSSVPTVVINGKYKVETKKVKSVGEYIELVNYLLNKPA</sequence>
<feature type="signal peptide" evidence="7">
    <location>
        <begin position="1"/>
        <end position="20"/>
    </location>
</feature>
<reference evidence="9" key="1">
    <citation type="journal article" date="2018" name="Int. J. Syst. Evol. Microbiol.">
        <title>Neptunicella marina gen. nov., sp. nov., isolated from surface seawater.</title>
        <authorList>
            <person name="Liu X."/>
            <person name="Lai Q."/>
            <person name="Du Y."/>
            <person name="Zhang X."/>
            <person name="Liu Z."/>
            <person name="Sun F."/>
            <person name="Shao Z."/>
        </authorList>
    </citation>
    <scope>NUCLEOTIDE SEQUENCE</scope>
    <source>
        <strain evidence="9">S27-2</strain>
    </source>
</reference>
<proteinExistence type="inferred from homology"/>
<accession>A0A8J6IT65</accession>
<dbReference type="CDD" id="cd03019">
    <property type="entry name" value="DsbA_DsbA"/>
    <property type="match status" value="1"/>
</dbReference>
<name>A0A8J6IT65_9ALTE</name>
<evidence type="ECO:0000256" key="3">
    <source>
        <dbReference type="ARBA" id="ARBA00023157"/>
    </source>
</evidence>